<comment type="catalytic activity">
    <reaction evidence="2">
        <text>oxidized coenzyme F420-(gamma-L-Glu)(n) + a quinol + H(+) = reduced coenzyme F420-(gamma-L-Glu)(n) + a quinone</text>
        <dbReference type="Rhea" id="RHEA:39663"/>
        <dbReference type="Rhea" id="RHEA-COMP:12939"/>
        <dbReference type="Rhea" id="RHEA-COMP:14378"/>
        <dbReference type="ChEBI" id="CHEBI:15378"/>
        <dbReference type="ChEBI" id="CHEBI:24646"/>
        <dbReference type="ChEBI" id="CHEBI:132124"/>
        <dbReference type="ChEBI" id="CHEBI:133980"/>
        <dbReference type="ChEBI" id="CHEBI:139511"/>
    </reaction>
</comment>
<dbReference type="Gene3D" id="1.20.120.520">
    <property type="entry name" value="nmb1532 protein domain like"/>
    <property type="match status" value="1"/>
</dbReference>
<reference evidence="4 5" key="1">
    <citation type="submission" date="2019-06" db="EMBL/GenBank/DDBJ databases">
        <title>Sequencing the genomes of 1000 actinobacteria strains.</title>
        <authorList>
            <person name="Klenk H.-P."/>
        </authorList>
    </citation>
    <scope>NUCLEOTIDE SEQUENCE [LARGE SCALE GENOMIC DNA]</scope>
    <source>
        <strain evidence="4 5">DSM 44819</strain>
    </source>
</reference>
<dbReference type="InterPro" id="IPR012349">
    <property type="entry name" value="Split_barrel_FMN-bd"/>
</dbReference>
<dbReference type="PANTHER" id="PTHR39428">
    <property type="entry name" value="F420H(2)-DEPENDENT QUINONE REDUCTASE RV1261C"/>
    <property type="match status" value="1"/>
</dbReference>
<name>A0A542XT26_SALAC</name>
<dbReference type="GO" id="GO:0005886">
    <property type="term" value="C:plasma membrane"/>
    <property type="evidence" value="ECO:0007669"/>
    <property type="project" value="TreeGrafter"/>
</dbReference>
<evidence type="ECO:0000256" key="2">
    <source>
        <dbReference type="ARBA" id="ARBA00049106"/>
    </source>
</evidence>
<evidence type="ECO:0000259" key="3">
    <source>
        <dbReference type="Pfam" id="PF01814"/>
    </source>
</evidence>
<dbReference type="SUPFAM" id="SSF50475">
    <property type="entry name" value="FMN-binding split barrel"/>
    <property type="match status" value="1"/>
</dbReference>
<proteinExistence type="inferred from homology"/>
<dbReference type="Gene3D" id="2.30.110.10">
    <property type="entry name" value="Electron Transport, Fmn-binding Protein, Chain A"/>
    <property type="match status" value="1"/>
</dbReference>
<dbReference type="InterPro" id="IPR012312">
    <property type="entry name" value="Hemerythrin-like"/>
</dbReference>
<dbReference type="GO" id="GO:0016491">
    <property type="term" value="F:oxidoreductase activity"/>
    <property type="evidence" value="ECO:0007669"/>
    <property type="project" value="InterPro"/>
</dbReference>
<organism evidence="4 5">
    <name type="scientific">Salinispora arenicola</name>
    <dbReference type="NCBI Taxonomy" id="168697"/>
    <lineage>
        <taxon>Bacteria</taxon>
        <taxon>Bacillati</taxon>
        <taxon>Actinomycetota</taxon>
        <taxon>Actinomycetes</taxon>
        <taxon>Micromonosporales</taxon>
        <taxon>Micromonosporaceae</taxon>
        <taxon>Salinispora</taxon>
    </lineage>
</organism>
<dbReference type="GO" id="GO:0070967">
    <property type="term" value="F:coenzyme F420 binding"/>
    <property type="evidence" value="ECO:0007669"/>
    <property type="project" value="TreeGrafter"/>
</dbReference>
<sequence>MLPKNSFVPRKNWSASLPTDNTHLIEELRTHRENATETRENKRILLLTTVNRETGVPRTTPVEFLLGEGRRILMIALPDGTRPKPEWYDDLLTEPHVTAESGAFAIEARAVTLDDGARDAALNQAAELDPDLDRELSLAPGPPPVMALELISAQPAGTTWSSGLKLVHDAFRREMAVIRDELSRPGTRLGAQLRINCLTLCGGLGHHHRGEDDQMLPVVDQHHPELADAVRRLREEHAAMEALLQELQQVIGSDDADRATVRAEFNRLTAAVEEHLDYEEEQLLPVLDRIPVDGADDSDT</sequence>
<evidence type="ECO:0000313" key="5">
    <source>
        <dbReference type="Proteomes" id="UP000315983"/>
    </source>
</evidence>
<dbReference type="CDD" id="cd12108">
    <property type="entry name" value="Hr-like"/>
    <property type="match status" value="1"/>
</dbReference>
<dbReference type="InterPro" id="IPR004378">
    <property type="entry name" value="F420H2_quin_Rdtase"/>
</dbReference>
<dbReference type="PANTHER" id="PTHR39428:SF1">
    <property type="entry name" value="F420H(2)-DEPENDENT QUINONE REDUCTASE RV1261C"/>
    <property type="match status" value="1"/>
</dbReference>
<dbReference type="Pfam" id="PF04075">
    <property type="entry name" value="F420H2_quin_red"/>
    <property type="match status" value="1"/>
</dbReference>
<accession>A0A542XT26</accession>
<protein>
    <submittedName>
        <fullName evidence="4">Deazaflavin-dependent oxidoreductase (Nitroreductase family)</fullName>
    </submittedName>
</protein>
<dbReference type="Proteomes" id="UP000315983">
    <property type="component" value="Unassembled WGS sequence"/>
</dbReference>
<comment type="caution">
    <text evidence="4">The sequence shown here is derived from an EMBL/GenBank/DDBJ whole genome shotgun (WGS) entry which is preliminary data.</text>
</comment>
<comment type="similarity">
    <text evidence="1">Belongs to the F420H(2)-dependent quinone reductase family.</text>
</comment>
<dbReference type="EMBL" id="VFOL01000001">
    <property type="protein sequence ID" value="TQL38995.1"/>
    <property type="molecule type" value="Genomic_DNA"/>
</dbReference>
<dbReference type="AlphaFoldDB" id="A0A542XT26"/>
<evidence type="ECO:0000256" key="1">
    <source>
        <dbReference type="ARBA" id="ARBA00008710"/>
    </source>
</evidence>
<evidence type="ECO:0000313" key="4">
    <source>
        <dbReference type="EMBL" id="TQL38995.1"/>
    </source>
</evidence>
<dbReference type="Pfam" id="PF01814">
    <property type="entry name" value="Hemerythrin"/>
    <property type="match status" value="1"/>
</dbReference>
<feature type="domain" description="Hemerythrin-like" evidence="3">
    <location>
        <begin position="164"/>
        <end position="287"/>
    </location>
</feature>
<gene>
    <name evidence="4" type="ORF">FB564_4215</name>
</gene>